<dbReference type="PROSITE" id="PS50109">
    <property type="entry name" value="HIS_KIN"/>
    <property type="match status" value="1"/>
</dbReference>
<dbReference type="SUPFAM" id="SSF47384">
    <property type="entry name" value="Homodimeric domain of signal transducing histidine kinase"/>
    <property type="match status" value="1"/>
</dbReference>
<keyword evidence="11" id="KW-1185">Reference proteome</keyword>
<evidence type="ECO:0000256" key="3">
    <source>
        <dbReference type="ARBA" id="ARBA00022553"/>
    </source>
</evidence>
<evidence type="ECO:0000256" key="1">
    <source>
        <dbReference type="ARBA" id="ARBA00000085"/>
    </source>
</evidence>
<dbReference type="InterPro" id="IPR003594">
    <property type="entry name" value="HATPase_dom"/>
</dbReference>
<dbReference type="CDD" id="cd16922">
    <property type="entry name" value="HATPase_EvgS-ArcB-TorS-like"/>
    <property type="match status" value="1"/>
</dbReference>
<protein>
    <recommendedName>
        <fullName evidence="2">histidine kinase</fullName>
        <ecNumber evidence="2">2.7.13.3</ecNumber>
    </recommendedName>
</protein>
<sequence length="617" mass="68415">MISHFRKLPLWLKYAVIISFITLILCLISGEIVRVYEKNYLEEKVERQLQQYFTVLTAATIEDVLTEDIPHLETILEYVTSDIPDLSYVAIHNDQDKTLATWGVKPLDSSTESSQIYKTISVEGEIFGSMSIAISKNNFINDIDHHVEQMRFFSAISLLLLGVLSYFICQYLLLSPLTKINNKLLSLKCLQKTPKEPLTEQSELDRLNASVDTLEDVLKQQIEREKQLQKAKLEAEAANKSKVEFIATMSHEIRTPLSVILGALEILEEEPLTLYGQKFTVSAHNAAKILLSQLNDILDYSKLDSGKAILNNTRFSPFQMAQSIVAIFTDQAQQKGITLQLNSALLADDYVLGDEGKSSQILTNLLGNAIKFTDSGSISINLKSSIYKEKQSVTFSVIDTGIGIDSNKVQSILSPFVQSDASFSRRYGGAGMGLAISQALIHLIGGELKITSELHQGSTFSFTLQLEPTSAPLETSDKHTLNNTKHQAATILLVEDSPSNQMIAKAILAKNGFNVATANNGKEAVAALENTSYDLILMDLQMPEMNGFEACTCIRDLHNNKSDIPIIAMTANVSQQDQVQCLSVGMDDFLTKPINKIKMLEVLHHWLGRSHSHKAVS</sequence>
<feature type="transmembrane region" description="Helical" evidence="7">
    <location>
        <begin position="152"/>
        <end position="173"/>
    </location>
</feature>
<dbReference type="CDD" id="cd00082">
    <property type="entry name" value="HisKA"/>
    <property type="match status" value="1"/>
</dbReference>
<proteinExistence type="predicted"/>
<dbReference type="InterPro" id="IPR011006">
    <property type="entry name" value="CheY-like_superfamily"/>
</dbReference>
<feature type="coiled-coil region" evidence="6">
    <location>
        <begin position="204"/>
        <end position="239"/>
    </location>
</feature>
<feature type="modified residue" description="4-aspartylphosphate" evidence="5">
    <location>
        <position position="539"/>
    </location>
</feature>
<keyword evidence="6" id="KW-0175">Coiled coil</keyword>
<comment type="catalytic activity">
    <reaction evidence="1">
        <text>ATP + protein L-histidine = ADP + protein N-phospho-L-histidine.</text>
        <dbReference type="EC" id="2.7.13.3"/>
    </reaction>
</comment>
<feature type="domain" description="Histidine kinase" evidence="8">
    <location>
        <begin position="248"/>
        <end position="468"/>
    </location>
</feature>
<evidence type="ECO:0000256" key="6">
    <source>
        <dbReference type="SAM" id="Coils"/>
    </source>
</evidence>
<evidence type="ECO:0000256" key="4">
    <source>
        <dbReference type="ARBA" id="ARBA00023012"/>
    </source>
</evidence>
<dbReference type="SUPFAM" id="SSF55874">
    <property type="entry name" value="ATPase domain of HSP90 chaperone/DNA topoisomerase II/histidine kinase"/>
    <property type="match status" value="1"/>
</dbReference>
<organism evidence="10 11">
    <name type="scientific">Photobacterium frigidiphilum</name>
    <dbReference type="NCBI Taxonomy" id="264736"/>
    <lineage>
        <taxon>Bacteria</taxon>
        <taxon>Pseudomonadati</taxon>
        <taxon>Pseudomonadota</taxon>
        <taxon>Gammaproteobacteria</taxon>
        <taxon>Vibrionales</taxon>
        <taxon>Vibrionaceae</taxon>
        <taxon>Photobacterium</taxon>
    </lineage>
</organism>
<accession>A0A2T3JEM0</accession>
<dbReference type="SUPFAM" id="SSF52172">
    <property type="entry name" value="CheY-like"/>
    <property type="match status" value="1"/>
</dbReference>
<keyword evidence="10" id="KW-0808">Transferase</keyword>
<dbReference type="EMBL" id="PYMJ01000015">
    <property type="protein sequence ID" value="PSU47351.1"/>
    <property type="molecule type" value="Genomic_DNA"/>
</dbReference>
<dbReference type="Gene3D" id="3.40.50.2300">
    <property type="match status" value="1"/>
</dbReference>
<evidence type="ECO:0000313" key="10">
    <source>
        <dbReference type="EMBL" id="PSU47351.1"/>
    </source>
</evidence>
<evidence type="ECO:0000313" key="11">
    <source>
        <dbReference type="Proteomes" id="UP000240987"/>
    </source>
</evidence>
<keyword evidence="7" id="KW-0812">Transmembrane</keyword>
<dbReference type="Gene3D" id="1.10.287.130">
    <property type="match status" value="1"/>
</dbReference>
<dbReference type="Proteomes" id="UP000240987">
    <property type="component" value="Unassembled WGS sequence"/>
</dbReference>
<dbReference type="GO" id="GO:0000155">
    <property type="term" value="F:phosphorelay sensor kinase activity"/>
    <property type="evidence" value="ECO:0007669"/>
    <property type="project" value="InterPro"/>
</dbReference>
<keyword evidence="10" id="KW-0418">Kinase</keyword>
<evidence type="ECO:0000256" key="7">
    <source>
        <dbReference type="SAM" id="Phobius"/>
    </source>
</evidence>
<reference evidence="10 11" key="1">
    <citation type="submission" date="2018-01" db="EMBL/GenBank/DDBJ databases">
        <title>Whole genome sequencing of Histamine producing bacteria.</title>
        <authorList>
            <person name="Butler K."/>
        </authorList>
    </citation>
    <scope>NUCLEOTIDE SEQUENCE [LARGE SCALE GENOMIC DNA]</scope>
    <source>
        <strain evidence="10 11">JCM 12947</strain>
    </source>
</reference>
<keyword evidence="7" id="KW-1133">Transmembrane helix</keyword>
<dbReference type="InterPro" id="IPR003661">
    <property type="entry name" value="HisK_dim/P_dom"/>
</dbReference>
<dbReference type="PANTHER" id="PTHR45339:SF1">
    <property type="entry name" value="HYBRID SIGNAL TRANSDUCTION HISTIDINE KINASE J"/>
    <property type="match status" value="1"/>
</dbReference>
<keyword evidence="7" id="KW-0472">Membrane</keyword>
<dbReference type="PROSITE" id="PS50110">
    <property type="entry name" value="RESPONSE_REGULATORY"/>
    <property type="match status" value="1"/>
</dbReference>
<evidence type="ECO:0000256" key="5">
    <source>
        <dbReference type="PROSITE-ProRule" id="PRU00169"/>
    </source>
</evidence>
<keyword evidence="4" id="KW-0902">Two-component regulatory system</keyword>
<feature type="transmembrane region" description="Helical" evidence="7">
    <location>
        <begin position="12"/>
        <end position="33"/>
    </location>
</feature>
<dbReference type="RefSeq" id="WP_107243498.1">
    <property type="nucleotide sequence ID" value="NZ_PYMJ01000015.1"/>
</dbReference>
<name>A0A2T3JEM0_9GAMM</name>
<gene>
    <name evidence="10" type="ORF">C9J12_15245</name>
</gene>
<dbReference type="FunFam" id="3.30.565.10:FF:000010">
    <property type="entry name" value="Sensor histidine kinase RcsC"/>
    <property type="match status" value="1"/>
</dbReference>
<dbReference type="PRINTS" id="PR00344">
    <property type="entry name" value="BCTRLSENSOR"/>
</dbReference>
<dbReference type="Pfam" id="PF02518">
    <property type="entry name" value="HATPase_c"/>
    <property type="match status" value="1"/>
</dbReference>
<dbReference type="InterPro" id="IPR001789">
    <property type="entry name" value="Sig_transdc_resp-reg_receiver"/>
</dbReference>
<dbReference type="InterPro" id="IPR036097">
    <property type="entry name" value="HisK_dim/P_sf"/>
</dbReference>
<keyword evidence="3 5" id="KW-0597">Phosphoprotein</keyword>
<evidence type="ECO:0000259" key="8">
    <source>
        <dbReference type="PROSITE" id="PS50109"/>
    </source>
</evidence>
<evidence type="ECO:0000259" key="9">
    <source>
        <dbReference type="PROSITE" id="PS50110"/>
    </source>
</evidence>
<dbReference type="SMART" id="SM00387">
    <property type="entry name" value="HATPase_c"/>
    <property type="match status" value="1"/>
</dbReference>
<dbReference type="InterPro" id="IPR036890">
    <property type="entry name" value="HATPase_C_sf"/>
</dbReference>
<evidence type="ECO:0000256" key="2">
    <source>
        <dbReference type="ARBA" id="ARBA00012438"/>
    </source>
</evidence>
<dbReference type="InterPro" id="IPR004358">
    <property type="entry name" value="Sig_transdc_His_kin-like_C"/>
</dbReference>
<dbReference type="SMART" id="SM00448">
    <property type="entry name" value="REC"/>
    <property type="match status" value="1"/>
</dbReference>
<dbReference type="PANTHER" id="PTHR45339">
    <property type="entry name" value="HYBRID SIGNAL TRANSDUCTION HISTIDINE KINASE J"/>
    <property type="match status" value="1"/>
</dbReference>
<dbReference type="OrthoDB" id="9810730at2"/>
<feature type="domain" description="Response regulatory" evidence="9">
    <location>
        <begin position="490"/>
        <end position="607"/>
    </location>
</feature>
<dbReference type="InterPro" id="IPR005467">
    <property type="entry name" value="His_kinase_dom"/>
</dbReference>
<dbReference type="EC" id="2.7.13.3" evidence="2"/>
<dbReference type="AlphaFoldDB" id="A0A2T3JEM0"/>
<dbReference type="SMART" id="SM00388">
    <property type="entry name" value="HisKA"/>
    <property type="match status" value="1"/>
</dbReference>
<dbReference type="Pfam" id="PF00512">
    <property type="entry name" value="HisKA"/>
    <property type="match status" value="1"/>
</dbReference>
<comment type="caution">
    <text evidence="10">The sequence shown here is derived from an EMBL/GenBank/DDBJ whole genome shotgun (WGS) entry which is preliminary data.</text>
</comment>
<dbReference type="Pfam" id="PF00072">
    <property type="entry name" value="Response_reg"/>
    <property type="match status" value="1"/>
</dbReference>
<dbReference type="CDD" id="cd17546">
    <property type="entry name" value="REC_hyHK_CKI1_RcsC-like"/>
    <property type="match status" value="1"/>
</dbReference>
<dbReference type="Gene3D" id="3.30.565.10">
    <property type="entry name" value="Histidine kinase-like ATPase, C-terminal domain"/>
    <property type="match status" value="1"/>
</dbReference>